<dbReference type="AlphaFoldDB" id="A0A024P183"/>
<organism evidence="1 2">
    <name type="scientific">Halobacillus karajensis</name>
    <dbReference type="NCBI Taxonomy" id="195088"/>
    <lineage>
        <taxon>Bacteria</taxon>
        <taxon>Bacillati</taxon>
        <taxon>Bacillota</taxon>
        <taxon>Bacilli</taxon>
        <taxon>Bacillales</taxon>
        <taxon>Bacillaceae</taxon>
        <taxon>Halobacillus</taxon>
    </lineage>
</organism>
<dbReference type="EMBL" id="CCDI010000001">
    <property type="protein sequence ID" value="CDQ21818.1"/>
    <property type="molecule type" value="Genomic_DNA"/>
</dbReference>
<keyword evidence="2" id="KW-1185">Reference proteome</keyword>
<sequence>MSVYSKITAKLPWSLYDERNKPLERVDGMIKRKNISTMISMLLILSFLVTGCSSSSSGGNSDDNKISVLLSAGEVGQFNAWQARTEEFTKETGIEVEYIIVPYENLLEDITTAGISGSGAYDVVAYLDTMGPSIQQFLEPLNEYAEEGDFQFDRWPEAVLNLSTYDDKVYSLPVRSHVQMLFYRKDIFEELNIESPETWEELVSAGQKVQDNTDLSGIVPYYGAGNNGQNLYMWTSYLWSNGGDIFDENMKPAFNNKNGVEATERYISLLDTIAPAGSKTFGEQDARTNFQNGKSAMWIGWWWAYSGFNSDGSALADNVGFAQVPKWDGKESVSNVSSFPMAMTKGSKNKDAAWEYLKWLAEPEMEKDIVMDTLTNESPAEQHSIVVTQKANLQDEKLNELSDNFYNVGHKNFQSAKTFPTIPEWPQVADILSTAMNEMATGKEVKPTLDQAAQRIEELMKEQGYYE</sequence>
<proteinExistence type="predicted"/>
<dbReference type="PANTHER" id="PTHR43649">
    <property type="entry name" value="ARABINOSE-BINDING PROTEIN-RELATED"/>
    <property type="match status" value="1"/>
</dbReference>
<dbReference type="CDD" id="cd13585">
    <property type="entry name" value="PBP2_TMBP_like"/>
    <property type="match status" value="1"/>
</dbReference>
<dbReference type="Pfam" id="PF01547">
    <property type="entry name" value="SBP_bac_1"/>
    <property type="match status" value="1"/>
</dbReference>
<accession>A0A024P183</accession>
<protein>
    <submittedName>
        <fullName evidence="1">ABC transporter-binding protein</fullName>
    </submittedName>
</protein>
<dbReference type="InterPro" id="IPR006059">
    <property type="entry name" value="SBP"/>
</dbReference>
<dbReference type="PANTHER" id="PTHR43649:SF12">
    <property type="entry name" value="DIACETYLCHITOBIOSE BINDING PROTEIN DASA"/>
    <property type="match status" value="1"/>
</dbReference>
<dbReference type="SUPFAM" id="SSF53850">
    <property type="entry name" value="Periplasmic binding protein-like II"/>
    <property type="match status" value="1"/>
</dbReference>
<gene>
    <name evidence="1" type="ORF">BN983_00012</name>
</gene>
<reference evidence="2" key="1">
    <citation type="submission" date="2014-03" db="EMBL/GenBank/DDBJ databases">
        <authorList>
            <person name="Urmite Genomes U."/>
        </authorList>
    </citation>
    <scope>NUCLEOTIDE SEQUENCE [LARGE SCALE GENOMIC DNA]</scope>
    <source>
        <strain evidence="2">HD-03</strain>
    </source>
</reference>
<dbReference type="InterPro" id="IPR050490">
    <property type="entry name" value="Bact_solute-bd_prot1"/>
</dbReference>
<reference evidence="1 2" key="2">
    <citation type="submission" date="2014-05" db="EMBL/GenBank/DDBJ databases">
        <title>Draft genome sequence of Halobacillus karajensis HK-03.</title>
        <authorList>
            <person name="Khelaifia S."/>
            <person name="Croce O."/>
            <person name="Lagier J.C."/>
            <person name="Raoult D."/>
        </authorList>
    </citation>
    <scope>NUCLEOTIDE SEQUENCE [LARGE SCALE GENOMIC DNA]</scope>
    <source>
        <strain evidence="1 2">HD-03</strain>
    </source>
</reference>
<name>A0A024P183_9BACI</name>
<evidence type="ECO:0000313" key="2">
    <source>
        <dbReference type="Proteomes" id="UP000028868"/>
    </source>
</evidence>
<comment type="caution">
    <text evidence="1">The sequence shown here is derived from an EMBL/GenBank/DDBJ whole genome shotgun (WGS) entry which is preliminary data.</text>
</comment>
<evidence type="ECO:0000313" key="1">
    <source>
        <dbReference type="EMBL" id="CDQ21818.1"/>
    </source>
</evidence>
<dbReference type="Proteomes" id="UP000028868">
    <property type="component" value="Unassembled WGS sequence"/>
</dbReference>
<dbReference type="Gene3D" id="3.40.190.10">
    <property type="entry name" value="Periplasmic binding protein-like II"/>
    <property type="match status" value="2"/>
</dbReference>